<keyword evidence="4" id="KW-0812">Transmembrane</keyword>
<dbReference type="SMART" id="SM00320">
    <property type="entry name" value="WD40"/>
    <property type="match status" value="4"/>
</dbReference>
<dbReference type="InterPro" id="IPR001680">
    <property type="entry name" value="WD40_rpt"/>
</dbReference>
<dbReference type="Gene3D" id="2.130.10.10">
    <property type="entry name" value="YVTN repeat-like/Quinoprotein amine dehydrogenase"/>
    <property type="match status" value="2"/>
</dbReference>
<keyword evidence="7" id="KW-1185">Reference proteome</keyword>
<keyword evidence="1 3" id="KW-0853">WD repeat</keyword>
<feature type="repeat" description="WD" evidence="3">
    <location>
        <begin position="784"/>
        <end position="815"/>
    </location>
</feature>
<dbReference type="PRINTS" id="PR00320">
    <property type="entry name" value="GPROTEINBRPT"/>
</dbReference>
<dbReference type="EMBL" id="CP150886">
    <property type="protein sequence ID" value="WZB88490.1"/>
    <property type="molecule type" value="Genomic_DNA"/>
</dbReference>
<feature type="domain" description="TIR" evidence="5">
    <location>
        <begin position="3"/>
        <end position="157"/>
    </location>
</feature>
<dbReference type="InterPro" id="IPR036322">
    <property type="entry name" value="WD40_repeat_dom_sf"/>
</dbReference>
<reference evidence="6 7" key="1">
    <citation type="submission" date="2024-04" db="EMBL/GenBank/DDBJ databases">
        <title>Okeanomitos corallinicola gen. &amp; sp. nov. (Nostocales, Cyanobacteria), a new toxic marine heterocyst-forming cyanobacterium from a coral reef.</title>
        <authorList>
            <person name="Li H."/>
            <person name="Li R."/>
            <person name="Kang J."/>
            <person name="Hii K.S."/>
            <person name="Mohamed H.F."/>
            <person name="Xu X."/>
            <person name="Luo Z."/>
        </authorList>
    </citation>
    <scope>NUCLEOTIDE SEQUENCE [LARGE SCALE GENOMIC DNA]</scope>
    <source>
        <strain evidence="6 7">TIOX110</strain>
    </source>
</reference>
<organism evidence="6 7">
    <name type="scientific">Okeanomitos corallinicola TIOX110</name>
    <dbReference type="NCBI Taxonomy" id="3133117"/>
    <lineage>
        <taxon>Bacteria</taxon>
        <taxon>Bacillati</taxon>
        <taxon>Cyanobacteriota</taxon>
        <taxon>Cyanophyceae</taxon>
        <taxon>Nostocales</taxon>
        <taxon>Aphanizomenonaceae</taxon>
        <taxon>Okeanomitos</taxon>
    </lineage>
</organism>
<dbReference type="SMART" id="SM00255">
    <property type="entry name" value="TIR"/>
    <property type="match status" value="3"/>
</dbReference>
<dbReference type="PANTHER" id="PTHR19879">
    <property type="entry name" value="TRANSCRIPTION INITIATION FACTOR TFIID"/>
    <property type="match status" value="1"/>
</dbReference>
<dbReference type="CDD" id="cd00200">
    <property type="entry name" value="WD40"/>
    <property type="match status" value="1"/>
</dbReference>
<accession>A0ABZ2UUE5</accession>
<keyword evidence="4" id="KW-1133">Transmembrane helix</keyword>
<dbReference type="RefSeq" id="WP_353931397.1">
    <property type="nucleotide sequence ID" value="NZ_CP150886.1"/>
</dbReference>
<evidence type="ECO:0000313" key="7">
    <source>
        <dbReference type="Proteomes" id="UP001483337"/>
    </source>
</evidence>
<dbReference type="InterPro" id="IPR000157">
    <property type="entry name" value="TIR_dom"/>
</dbReference>
<evidence type="ECO:0000256" key="1">
    <source>
        <dbReference type="ARBA" id="ARBA00022574"/>
    </source>
</evidence>
<feature type="repeat" description="WD" evidence="3">
    <location>
        <begin position="743"/>
        <end position="777"/>
    </location>
</feature>
<dbReference type="InterPro" id="IPR019775">
    <property type="entry name" value="WD40_repeat_CS"/>
</dbReference>
<feature type="repeat" description="WD" evidence="3">
    <location>
        <begin position="710"/>
        <end position="735"/>
    </location>
</feature>
<dbReference type="PANTHER" id="PTHR19879:SF9">
    <property type="entry name" value="TRANSCRIPTION INITIATION FACTOR TFIID SUBUNIT 5"/>
    <property type="match status" value="1"/>
</dbReference>
<feature type="transmembrane region" description="Helical" evidence="4">
    <location>
        <begin position="638"/>
        <end position="663"/>
    </location>
</feature>
<evidence type="ECO:0000259" key="5">
    <source>
        <dbReference type="PROSITE" id="PS50104"/>
    </source>
</evidence>
<dbReference type="SUPFAM" id="SSF52200">
    <property type="entry name" value="Toll/Interleukin receptor TIR domain"/>
    <property type="match status" value="3"/>
</dbReference>
<proteinExistence type="predicted"/>
<evidence type="ECO:0000256" key="4">
    <source>
        <dbReference type="SAM" id="Phobius"/>
    </source>
</evidence>
<dbReference type="InterPro" id="IPR020472">
    <property type="entry name" value="WD40_PAC1"/>
</dbReference>
<dbReference type="Gene3D" id="3.40.50.10140">
    <property type="entry name" value="Toll/interleukin-1 receptor homology (TIR) domain"/>
    <property type="match status" value="3"/>
</dbReference>
<dbReference type="PROSITE" id="PS50294">
    <property type="entry name" value="WD_REPEATS_REGION"/>
    <property type="match status" value="3"/>
</dbReference>
<dbReference type="PROSITE" id="PS50082">
    <property type="entry name" value="WD_REPEATS_2"/>
    <property type="match status" value="4"/>
</dbReference>
<dbReference type="InterPro" id="IPR035897">
    <property type="entry name" value="Toll_tir_struct_dom_sf"/>
</dbReference>
<dbReference type="PROSITE" id="PS00678">
    <property type="entry name" value="WD_REPEATS_1"/>
    <property type="match status" value="1"/>
</dbReference>
<sequence>MRQFFDAFISYGRPDSKEFATKLQASLNEKGFRIWFDFNDIPLGVDFQNQIDDGIEKAHHFLFIISPHSVNSDYCLKEIELAVKYNKRIIPILHVEEISRELWQQRNPNGSDEQWKAEKSAGKLSSFQNMHPTIRKINWVNFRERIDNFELSLQGLINILESHTDYVEQHTKFLAKALQWERNQQQTNYLLVGEEKQQAQDWLKIHFKDEQPPCLPTDLHCEYITESIKNGNNLMTQVLISYADQDRKIMEKIRTSLRRESITVWTNLTDINPGEDFHDSIQRGILKTDNLIYLLSPDALNSKYCQQELDLAISWNKRIIPLLVRKEEEIDLPSSLRNLQYIDLTDNLKEDDYLSDESQLLKILQEDANYYNQHKIILTQALKWEQQNYNPSILLRGNNLQSAKTWLEVGQNRTQQPPTELQKKFINASLQQPPLDSLDVFISYSRTDSDLARKLNDALQKQGKMTWFDQESIAPGSDFAKEIEEGIKTCDNFLFILSPRSINSPYCKQEVDYAASLNKRFVTVLYREINTNNLHPDLGKVQWIDFSGKVEDFNAKFEKLIITLDTDREYVRTHSKWLQRSLEWEKKNKNDDLLLRGSEFLAAYKWSFAAEQDQKSPALTTLQKEYIDRSKKVRHISLVFKLLSTFAGIFTLATICLSIYSLLITKDQDWVNSLTFSSDGKTITSSGDNDKVNIWKSEDGIKVANLQGNTFAYSPDGKTIVSGSDDGIVRLWDLEGKLLKEFDQKHTKSVKVVVFSPDGQRIVSGSDDNTAIIWTLEGDLLHILEGHTDSVIKIAFKPDGKTIATASDDKTIKLWTSEGKLIQTINRR</sequence>
<feature type="domain" description="TIR" evidence="5">
    <location>
        <begin position="436"/>
        <end position="561"/>
    </location>
</feature>
<protein>
    <submittedName>
        <fullName evidence="6">TIR domain-containing protein</fullName>
    </submittedName>
</protein>
<keyword evidence="2" id="KW-0677">Repeat</keyword>
<dbReference type="Pfam" id="PF13676">
    <property type="entry name" value="TIR_2"/>
    <property type="match status" value="3"/>
</dbReference>
<dbReference type="Pfam" id="PF00400">
    <property type="entry name" value="WD40"/>
    <property type="match status" value="4"/>
</dbReference>
<evidence type="ECO:0000313" key="6">
    <source>
        <dbReference type="EMBL" id="WZB88490.1"/>
    </source>
</evidence>
<dbReference type="SUPFAM" id="SSF50978">
    <property type="entry name" value="WD40 repeat-like"/>
    <property type="match status" value="1"/>
</dbReference>
<keyword evidence="4" id="KW-0472">Membrane</keyword>
<dbReference type="PROSITE" id="PS50104">
    <property type="entry name" value="TIR"/>
    <property type="match status" value="3"/>
</dbReference>
<dbReference type="Proteomes" id="UP001483337">
    <property type="component" value="Chromosome"/>
</dbReference>
<feature type="domain" description="TIR" evidence="5">
    <location>
        <begin position="234"/>
        <end position="368"/>
    </location>
</feature>
<dbReference type="InterPro" id="IPR015943">
    <property type="entry name" value="WD40/YVTN_repeat-like_dom_sf"/>
</dbReference>
<evidence type="ECO:0000256" key="2">
    <source>
        <dbReference type="ARBA" id="ARBA00022737"/>
    </source>
</evidence>
<gene>
    <name evidence="6" type="ORF">WJM97_01995</name>
</gene>
<evidence type="ECO:0000256" key="3">
    <source>
        <dbReference type="PROSITE-ProRule" id="PRU00221"/>
    </source>
</evidence>
<name>A0ABZ2UUE5_9CYAN</name>
<feature type="repeat" description="WD" evidence="3">
    <location>
        <begin position="664"/>
        <end position="705"/>
    </location>
</feature>